<accession>A0A381W087</accession>
<gene>
    <name evidence="3" type="ORF">METZ01_LOCUS98758</name>
</gene>
<feature type="compositionally biased region" description="Acidic residues" evidence="2">
    <location>
        <begin position="236"/>
        <end position="250"/>
    </location>
</feature>
<protein>
    <submittedName>
        <fullName evidence="3">Uncharacterized protein</fullName>
    </submittedName>
</protein>
<keyword evidence="1" id="KW-0175">Coiled coil</keyword>
<reference evidence="3" key="1">
    <citation type="submission" date="2018-05" db="EMBL/GenBank/DDBJ databases">
        <authorList>
            <person name="Lanie J.A."/>
            <person name="Ng W.-L."/>
            <person name="Kazmierczak K.M."/>
            <person name="Andrzejewski T.M."/>
            <person name="Davidsen T.M."/>
            <person name="Wayne K.J."/>
            <person name="Tettelin H."/>
            <person name="Glass J.I."/>
            <person name="Rusch D."/>
            <person name="Podicherti R."/>
            <person name="Tsui H.-C.T."/>
            <person name="Winkler M.E."/>
        </authorList>
    </citation>
    <scope>NUCLEOTIDE SEQUENCE</scope>
</reference>
<evidence type="ECO:0000313" key="3">
    <source>
        <dbReference type="EMBL" id="SVA45904.1"/>
    </source>
</evidence>
<evidence type="ECO:0000256" key="2">
    <source>
        <dbReference type="SAM" id="MobiDB-lite"/>
    </source>
</evidence>
<sequence>VFGLALSATAYHIRKKGFSGDETMNEQERTRLSTLEQRMDTVREREELLEVAAYDAARVTTKLEDHLSAFKAILIKAQEVAAQETLSKLEAEEAAATEAETQRELDIAEPDLELLAERFHGTLGKLVETRTELGTIEEQLAYVLKMERDEQFEKLTELTESYESTRRKIEALENVRTAREQAREESNLMDLLSSKGPVVAEDDFSFADDDEGDDDEEFEVEIYEDEDGSFYYIDPDSGEEVPCDEDGNPL</sequence>
<dbReference type="AlphaFoldDB" id="A0A381W087"/>
<dbReference type="EMBL" id="UINC01010306">
    <property type="protein sequence ID" value="SVA45904.1"/>
    <property type="molecule type" value="Genomic_DNA"/>
</dbReference>
<evidence type="ECO:0000256" key="1">
    <source>
        <dbReference type="SAM" id="Coils"/>
    </source>
</evidence>
<feature type="coiled-coil region" evidence="1">
    <location>
        <begin position="25"/>
        <end position="52"/>
    </location>
</feature>
<name>A0A381W087_9ZZZZ</name>
<proteinExistence type="predicted"/>
<organism evidence="3">
    <name type="scientific">marine metagenome</name>
    <dbReference type="NCBI Taxonomy" id="408172"/>
    <lineage>
        <taxon>unclassified sequences</taxon>
        <taxon>metagenomes</taxon>
        <taxon>ecological metagenomes</taxon>
    </lineage>
</organism>
<feature type="region of interest" description="Disordered" evidence="2">
    <location>
        <begin position="227"/>
        <end position="250"/>
    </location>
</feature>
<feature type="non-terminal residue" evidence="3">
    <location>
        <position position="1"/>
    </location>
</feature>